<dbReference type="SUPFAM" id="SSF56349">
    <property type="entry name" value="DNA breaking-rejoining enzymes"/>
    <property type="match status" value="1"/>
</dbReference>
<reference evidence="3 4" key="1">
    <citation type="submission" date="2021-01" db="EMBL/GenBank/DDBJ databases">
        <title>Belnapia mucosa sp. nov. and Belnapia arida sp. nov., isolated from the Tabernas Desert (Almeria, Spain).</title>
        <authorList>
            <person name="Molina-Menor E."/>
            <person name="Vidal-Verdu A."/>
            <person name="Calonge A."/>
            <person name="Satari L."/>
            <person name="Pereto J."/>
            <person name="Porcar M."/>
        </authorList>
    </citation>
    <scope>NUCLEOTIDE SEQUENCE [LARGE SCALE GENOMIC DNA]</scope>
    <source>
        <strain evidence="3 4">T18</strain>
    </source>
</reference>
<sequence>MSDISRRGRHSTLFPLVKRRPLSAQWPEADRQAWAMAIGPAASPLDDPGSAAHLSVSSQRLREKTYGSFLCWLEAEGQLDITETPAMRVRPDRVAGWFAETRGRVAARTADMALVHLSLVIEAMVPGNDWRWVRKTPGRPSRADVRAIADGKPKPPDTIQIAADAIDLCIALDDTVPSIGIALEYRDALIIALACYHAPRLSNLAEIQMGEHLISISDSAWRLRIRRTKNSEPLTPRLGAGLVPCLERYLQIYRPLLLDGREDHGFLWVNQRSLPLAPSAFRRVFQNMGRRLAGVGLSPHGVRHGMATGLMQMGAGGIRIAAAALGHRGTASVNQVYDRSDISVFATEWKRILKKRQGL</sequence>
<dbReference type="Gene3D" id="1.10.443.10">
    <property type="entry name" value="Intergrase catalytic core"/>
    <property type="match status" value="1"/>
</dbReference>
<dbReference type="EMBL" id="JAETWB010000025">
    <property type="protein sequence ID" value="MBL6081331.1"/>
    <property type="molecule type" value="Genomic_DNA"/>
</dbReference>
<gene>
    <name evidence="3" type="ORF">JMJ56_25375</name>
</gene>
<keyword evidence="4" id="KW-1185">Reference proteome</keyword>
<dbReference type="InterPro" id="IPR011010">
    <property type="entry name" value="DNA_brk_join_enz"/>
</dbReference>
<feature type="domain" description="Tyr recombinase" evidence="2">
    <location>
        <begin position="154"/>
        <end position="350"/>
    </location>
</feature>
<organism evidence="3 4">
    <name type="scientific">Belnapia arida</name>
    <dbReference type="NCBI Taxonomy" id="2804533"/>
    <lineage>
        <taxon>Bacteria</taxon>
        <taxon>Pseudomonadati</taxon>
        <taxon>Pseudomonadota</taxon>
        <taxon>Alphaproteobacteria</taxon>
        <taxon>Acetobacterales</taxon>
        <taxon>Roseomonadaceae</taxon>
        <taxon>Belnapia</taxon>
    </lineage>
</organism>
<accession>A0ABS1U9G9</accession>
<evidence type="ECO:0000313" key="3">
    <source>
        <dbReference type="EMBL" id="MBL6081331.1"/>
    </source>
</evidence>
<keyword evidence="1" id="KW-0233">DNA recombination</keyword>
<dbReference type="PROSITE" id="PS51898">
    <property type="entry name" value="TYR_RECOMBINASE"/>
    <property type="match status" value="1"/>
</dbReference>
<evidence type="ECO:0000256" key="1">
    <source>
        <dbReference type="ARBA" id="ARBA00023172"/>
    </source>
</evidence>
<dbReference type="Pfam" id="PF00589">
    <property type="entry name" value="Phage_integrase"/>
    <property type="match status" value="1"/>
</dbReference>
<dbReference type="InterPro" id="IPR013762">
    <property type="entry name" value="Integrase-like_cat_sf"/>
</dbReference>
<dbReference type="RefSeq" id="WP_202834554.1">
    <property type="nucleotide sequence ID" value="NZ_JAETWB010000025.1"/>
</dbReference>
<name>A0ABS1U9G9_9PROT</name>
<evidence type="ECO:0000259" key="2">
    <source>
        <dbReference type="PROSITE" id="PS51898"/>
    </source>
</evidence>
<dbReference type="CDD" id="cd00397">
    <property type="entry name" value="DNA_BRE_C"/>
    <property type="match status" value="1"/>
</dbReference>
<comment type="caution">
    <text evidence="3">The sequence shown here is derived from an EMBL/GenBank/DDBJ whole genome shotgun (WGS) entry which is preliminary data.</text>
</comment>
<dbReference type="Proteomes" id="UP000660885">
    <property type="component" value="Unassembled WGS sequence"/>
</dbReference>
<protein>
    <submittedName>
        <fullName evidence="3">Tyrosine-type recombinase/integrase</fullName>
    </submittedName>
</protein>
<dbReference type="InterPro" id="IPR002104">
    <property type="entry name" value="Integrase_catalytic"/>
</dbReference>
<evidence type="ECO:0000313" key="4">
    <source>
        <dbReference type="Proteomes" id="UP000660885"/>
    </source>
</evidence>
<proteinExistence type="predicted"/>